<dbReference type="InterPro" id="IPR036271">
    <property type="entry name" value="Tet_transcr_reg_TetR-rel_C_sf"/>
</dbReference>
<accession>A0A496PIT2</accession>
<evidence type="ECO:0000256" key="4">
    <source>
        <dbReference type="PROSITE-ProRule" id="PRU00335"/>
    </source>
</evidence>
<dbReference type="Pfam" id="PF16914">
    <property type="entry name" value="TetR_C_12"/>
    <property type="match status" value="1"/>
</dbReference>
<evidence type="ECO:0000256" key="2">
    <source>
        <dbReference type="ARBA" id="ARBA00023125"/>
    </source>
</evidence>
<keyword evidence="3" id="KW-0804">Transcription</keyword>
<proteinExistence type="predicted"/>
<dbReference type="InterPro" id="IPR011075">
    <property type="entry name" value="TetR_C"/>
</dbReference>
<protein>
    <submittedName>
        <fullName evidence="6">TetR family transcriptional regulator</fullName>
    </submittedName>
</protein>
<name>A0A496PIT2_9MICC</name>
<keyword evidence="2 4" id="KW-0238">DNA-binding</keyword>
<comment type="caution">
    <text evidence="6">The sequence shown here is derived from an EMBL/GenBank/DDBJ whole genome shotgun (WGS) entry which is preliminary data.</text>
</comment>
<dbReference type="InterPro" id="IPR001647">
    <property type="entry name" value="HTH_TetR"/>
</dbReference>
<dbReference type="PROSITE" id="PS50977">
    <property type="entry name" value="HTH_TETR_2"/>
    <property type="match status" value="1"/>
</dbReference>
<dbReference type="SUPFAM" id="SSF46689">
    <property type="entry name" value="Homeodomain-like"/>
    <property type="match status" value="1"/>
</dbReference>
<sequence length="186" mass="19824">MSTRRDTRTLIRTAAAALVLERTPAELTVKQVAEAAGVFPNQVTHHFGSKDQLYVAAAFSRFLRDTSRLPRAVRSARTTDAFAAAITRTALTMPSLDSVVSSLALARNNPALQDVVSGYLRLLLSRSERFLEAETTTRGWGTAHGVRSSAKTFWTSIFGSALAHGAGFAGASDDIEIAAGLALTTS</sequence>
<dbReference type="Proteomes" id="UP000273119">
    <property type="component" value="Unassembled WGS sequence"/>
</dbReference>
<dbReference type="GO" id="GO:0003677">
    <property type="term" value="F:DNA binding"/>
    <property type="evidence" value="ECO:0007669"/>
    <property type="project" value="UniProtKB-UniRule"/>
</dbReference>
<dbReference type="AlphaFoldDB" id="A0A496PIT2"/>
<feature type="domain" description="HTH tetR-type" evidence="5">
    <location>
        <begin position="5"/>
        <end position="65"/>
    </location>
</feature>
<evidence type="ECO:0000259" key="5">
    <source>
        <dbReference type="PROSITE" id="PS50977"/>
    </source>
</evidence>
<dbReference type="RefSeq" id="WP_121485056.1">
    <property type="nucleotide sequence ID" value="NZ_QQXL01000004.1"/>
</dbReference>
<feature type="DNA-binding region" description="H-T-H motif" evidence="4">
    <location>
        <begin position="28"/>
        <end position="47"/>
    </location>
</feature>
<evidence type="ECO:0000256" key="1">
    <source>
        <dbReference type="ARBA" id="ARBA00023015"/>
    </source>
</evidence>
<dbReference type="InterPro" id="IPR009057">
    <property type="entry name" value="Homeodomain-like_sf"/>
</dbReference>
<dbReference type="Gene3D" id="1.10.357.10">
    <property type="entry name" value="Tetracycline Repressor, domain 2"/>
    <property type="match status" value="1"/>
</dbReference>
<gene>
    <name evidence="6" type="ORF">DWQ67_07930</name>
</gene>
<reference evidence="6 7" key="1">
    <citation type="submission" date="2018-07" db="EMBL/GenBank/DDBJ databases">
        <title>Arthrobacter sp. nov., isolated from raw cow's milk with high bacterial count.</title>
        <authorList>
            <person name="Hahne J."/>
            <person name="Isele D."/>
            <person name="Lipski A."/>
        </authorList>
    </citation>
    <scope>NUCLEOTIDE SEQUENCE [LARGE SCALE GENOMIC DNA]</scope>
    <source>
        <strain evidence="6 7">JZ R-183</strain>
    </source>
</reference>
<dbReference type="SUPFAM" id="SSF48498">
    <property type="entry name" value="Tetracyclin repressor-like, C-terminal domain"/>
    <property type="match status" value="1"/>
</dbReference>
<dbReference type="EMBL" id="QQXL01000004">
    <property type="protein sequence ID" value="RKW70403.1"/>
    <property type="molecule type" value="Genomic_DNA"/>
</dbReference>
<evidence type="ECO:0000313" key="6">
    <source>
        <dbReference type="EMBL" id="RKW70403.1"/>
    </source>
</evidence>
<evidence type="ECO:0000313" key="7">
    <source>
        <dbReference type="Proteomes" id="UP000273119"/>
    </source>
</evidence>
<organism evidence="6 7">
    <name type="scientific">Galactobacter caseinivorans</name>
    <dbReference type="NCBI Taxonomy" id="2676123"/>
    <lineage>
        <taxon>Bacteria</taxon>
        <taxon>Bacillati</taxon>
        <taxon>Actinomycetota</taxon>
        <taxon>Actinomycetes</taxon>
        <taxon>Micrococcales</taxon>
        <taxon>Micrococcaceae</taxon>
        <taxon>Galactobacter</taxon>
    </lineage>
</organism>
<keyword evidence="7" id="KW-1185">Reference proteome</keyword>
<keyword evidence="1" id="KW-0805">Transcription regulation</keyword>
<dbReference type="Pfam" id="PF00440">
    <property type="entry name" value="TetR_N"/>
    <property type="match status" value="1"/>
</dbReference>
<evidence type="ECO:0000256" key="3">
    <source>
        <dbReference type="ARBA" id="ARBA00023163"/>
    </source>
</evidence>